<evidence type="ECO:0000256" key="1">
    <source>
        <dbReference type="ARBA" id="ARBA00001933"/>
    </source>
</evidence>
<dbReference type="PANTHER" id="PTHR48078">
    <property type="entry name" value="THREONINE DEHYDRATASE, MITOCHONDRIAL-RELATED"/>
    <property type="match status" value="1"/>
</dbReference>
<keyword evidence="8" id="KW-0791">Threonine biosynthesis</keyword>
<comment type="similarity">
    <text evidence="4">Belongs to the threonine synthase family.</text>
</comment>
<evidence type="ECO:0000256" key="9">
    <source>
        <dbReference type="ARBA" id="ARBA00022898"/>
    </source>
</evidence>
<comment type="function">
    <text evidence="2">Catalyzes the gamma-elimination of phosphate from L-phosphohomoserine and the beta-addition of water to produce L-threonine.</text>
</comment>
<protein>
    <recommendedName>
        <fullName evidence="6 12">Threonine synthase</fullName>
        <ecNumber evidence="5 12">4.2.3.1</ecNumber>
    </recommendedName>
</protein>
<comment type="catalytic activity">
    <reaction evidence="11">
        <text>O-phospho-L-homoserine + H2O = L-threonine + phosphate</text>
        <dbReference type="Rhea" id="RHEA:10840"/>
        <dbReference type="ChEBI" id="CHEBI:15377"/>
        <dbReference type="ChEBI" id="CHEBI:43474"/>
        <dbReference type="ChEBI" id="CHEBI:57590"/>
        <dbReference type="ChEBI" id="CHEBI:57926"/>
        <dbReference type="EC" id="4.2.3.1"/>
    </reaction>
</comment>
<evidence type="ECO:0000256" key="11">
    <source>
        <dbReference type="ARBA" id="ARBA00049144"/>
    </source>
</evidence>
<dbReference type="InterPro" id="IPR001926">
    <property type="entry name" value="TrpB-like_PALP"/>
</dbReference>
<organism evidence="14 15">
    <name type="scientific">Halobacillus campisalis</name>
    <dbReference type="NCBI Taxonomy" id="435909"/>
    <lineage>
        <taxon>Bacteria</taxon>
        <taxon>Bacillati</taxon>
        <taxon>Bacillota</taxon>
        <taxon>Bacilli</taxon>
        <taxon>Bacillales</taxon>
        <taxon>Bacillaceae</taxon>
        <taxon>Halobacillus</taxon>
    </lineage>
</organism>
<keyword evidence="7" id="KW-0028">Amino-acid biosynthesis</keyword>
<evidence type="ECO:0000256" key="12">
    <source>
        <dbReference type="NCBIfam" id="TIGR00260"/>
    </source>
</evidence>
<evidence type="ECO:0000313" key="15">
    <source>
        <dbReference type="Proteomes" id="UP001596494"/>
    </source>
</evidence>
<dbReference type="GO" id="GO:0004795">
    <property type="term" value="F:threonine synthase activity"/>
    <property type="evidence" value="ECO:0007669"/>
    <property type="project" value="UniProtKB-EC"/>
</dbReference>
<dbReference type="SUPFAM" id="SSF53686">
    <property type="entry name" value="Tryptophan synthase beta subunit-like PLP-dependent enzymes"/>
    <property type="match status" value="1"/>
</dbReference>
<gene>
    <name evidence="14" type="primary">thrC</name>
    <name evidence="14" type="ORF">ACFQMN_18845</name>
</gene>
<evidence type="ECO:0000256" key="6">
    <source>
        <dbReference type="ARBA" id="ARBA00018679"/>
    </source>
</evidence>
<proteinExistence type="inferred from homology"/>
<keyword evidence="9" id="KW-0663">Pyridoxal phosphate</keyword>
<evidence type="ECO:0000256" key="5">
    <source>
        <dbReference type="ARBA" id="ARBA00013028"/>
    </source>
</evidence>
<comment type="pathway">
    <text evidence="3">Amino-acid biosynthesis; L-threonine biosynthesis; L-threonine from L-aspartate: step 5/5.</text>
</comment>
<keyword evidence="10 14" id="KW-0456">Lyase</keyword>
<evidence type="ECO:0000256" key="10">
    <source>
        <dbReference type="ARBA" id="ARBA00023239"/>
    </source>
</evidence>
<comment type="cofactor">
    <cofactor evidence="1">
        <name>pyridoxal 5'-phosphate</name>
        <dbReference type="ChEBI" id="CHEBI:597326"/>
    </cofactor>
</comment>
<evidence type="ECO:0000256" key="2">
    <source>
        <dbReference type="ARBA" id="ARBA00003648"/>
    </source>
</evidence>
<accession>A0ABW2K7Z3</accession>
<evidence type="ECO:0000256" key="8">
    <source>
        <dbReference type="ARBA" id="ARBA00022697"/>
    </source>
</evidence>
<keyword evidence="15" id="KW-1185">Reference proteome</keyword>
<evidence type="ECO:0000256" key="7">
    <source>
        <dbReference type="ARBA" id="ARBA00022605"/>
    </source>
</evidence>
<dbReference type="RefSeq" id="WP_289215280.1">
    <property type="nucleotide sequence ID" value="NZ_JAPVRC010000002.1"/>
</dbReference>
<dbReference type="CDD" id="cd01563">
    <property type="entry name" value="Thr-synth_1"/>
    <property type="match status" value="1"/>
</dbReference>
<evidence type="ECO:0000256" key="4">
    <source>
        <dbReference type="ARBA" id="ARBA00005517"/>
    </source>
</evidence>
<evidence type="ECO:0000256" key="3">
    <source>
        <dbReference type="ARBA" id="ARBA00004979"/>
    </source>
</evidence>
<dbReference type="PANTHER" id="PTHR48078:SF6">
    <property type="entry name" value="L-THREONINE DEHYDRATASE CATABOLIC TDCB"/>
    <property type="match status" value="1"/>
</dbReference>
<dbReference type="EMBL" id="JBHTBY010000017">
    <property type="protein sequence ID" value="MFC7322929.1"/>
    <property type="molecule type" value="Genomic_DNA"/>
</dbReference>
<dbReference type="Gene3D" id="3.40.50.1100">
    <property type="match status" value="2"/>
</dbReference>
<dbReference type="InterPro" id="IPR036052">
    <property type="entry name" value="TrpB-like_PALP_sf"/>
</dbReference>
<evidence type="ECO:0000313" key="14">
    <source>
        <dbReference type="EMBL" id="MFC7322929.1"/>
    </source>
</evidence>
<dbReference type="Proteomes" id="UP001596494">
    <property type="component" value="Unassembled WGS sequence"/>
</dbReference>
<dbReference type="Pfam" id="PF00291">
    <property type="entry name" value="PALP"/>
    <property type="match status" value="1"/>
</dbReference>
<sequence>MSVDYLFIDESLNEYTPDKHQWRPKSGLFNVKPYKTSFPLEKIKTRSASLWRYKEALPFRKDEYFSSLTLGEGMTPLVSFNSTEPNLLMKMDYLMPTGSFKDRGAAVLIAKALELGVTSVIADSSGNAGTSIAAYCARANMNCHIYVPDSTSQKKLGQIEAHGAQIHKVSGSREAAALAAMKAVEAEHKFYASHVYNPFFYEGTKTFAFEIWEQLGFQLPDTVVLPVGNGTLLLGAFIGFKNLKEAEATDKIPKIIGVQAEGCAPIAKAIRNNLNVSAVKNKGTQAEGIAIADPARGNQVSAAVKSTGGNIVTAPEEGIDAAQKELAQRGFFVEPTTAATYAAFNKYRDSITTVDDVVVMSLCGSGLKK</sequence>
<evidence type="ECO:0000259" key="13">
    <source>
        <dbReference type="Pfam" id="PF00291"/>
    </source>
</evidence>
<dbReference type="EC" id="4.2.3.1" evidence="5 12"/>
<feature type="domain" description="Tryptophan synthase beta chain-like PALP" evidence="13">
    <location>
        <begin position="69"/>
        <end position="364"/>
    </location>
</feature>
<reference evidence="15" key="1">
    <citation type="journal article" date="2019" name="Int. J. Syst. Evol. Microbiol.">
        <title>The Global Catalogue of Microorganisms (GCM) 10K type strain sequencing project: providing services to taxonomists for standard genome sequencing and annotation.</title>
        <authorList>
            <consortium name="The Broad Institute Genomics Platform"/>
            <consortium name="The Broad Institute Genome Sequencing Center for Infectious Disease"/>
            <person name="Wu L."/>
            <person name="Ma J."/>
        </authorList>
    </citation>
    <scope>NUCLEOTIDE SEQUENCE [LARGE SCALE GENOMIC DNA]</scope>
    <source>
        <strain evidence="15">CCUG 73951</strain>
    </source>
</reference>
<dbReference type="InterPro" id="IPR050147">
    <property type="entry name" value="Ser/Thr_Dehydratase"/>
</dbReference>
<comment type="caution">
    <text evidence="14">The sequence shown here is derived from an EMBL/GenBank/DDBJ whole genome shotgun (WGS) entry which is preliminary data.</text>
</comment>
<dbReference type="InterPro" id="IPR004450">
    <property type="entry name" value="Thr_synthase-like"/>
</dbReference>
<name>A0ABW2K7Z3_9BACI</name>
<dbReference type="PROSITE" id="PS00165">
    <property type="entry name" value="DEHYDRATASE_SER_THR"/>
    <property type="match status" value="1"/>
</dbReference>
<dbReference type="InterPro" id="IPR000634">
    <property type="entry name" value="Ser/Thr_deHydtase_PyrdxlP-BS"/>
</dbReference>
<dbReference type="NCBIfam" id="TIGR00260">
    <property type="entry name" value="thrC"/>
    <property type="match status" value="1"/>
</dbReference>